<keyword evidence="5" id="KW-1185">Reference proteome</keyword>
<sequence>MVPILMTRHGGLIYLKPLLRDLPAEVEEDLVQHLLHLERMFYGLTRKAVMKLAYEIAMWNGLKTHFCHEKETARKEWFTYFMKHHPEISLWTPEATSLPRASGFNRVVVGKFFDTLEKLVADNNITASRIFNMDETSHIVVQRPEKIVAQRGKHQVGSIKSCELGQNVTGVYTLNATGYYDPPMLIYGRKHMKDSLALRALAGTIFCCQEKGWMNADLFCEWMQHFISMTRKLAFEFASAREKNFPESCHELVTFHCIQQNHQHRIFNNLGNVLAKHNLEAHQIWNISETSLTNVHKPPKIMTSKGTKQTGSVTSAERGFLITMCCVINATGNTIPPFHIFPRIHFKNFMLTGAPSGSNGSSHISGWMTGDNFLKFLDHFIKHTKCSTSQKVLLIMDNHDSHISVGSLQKATQNGFVMLTLLPHCSHRMQPLNVSMFYHFKNAYNTALVVVVVVVLMVIVLLLLLVVMLLLLLMLVVLLLMVLVVLCLRDVADAGGATPDSASGVALAGSADPGDATLNGASGVAPAGGDGTDKLDDKKNEHDGDHTRPVHQL</sequence>
<name>A0ABQ8U2F8_PERAM</name>
<comment type="caution">
    <text evidence="4">The sequence shown here is derived from an EMBL/GenBank/DDBJ whole genome shotgun (WGS) entry which is preliminary data.</text>
</comment>
<feature type="region of interest" description="Disordered" evidence="1">
    <location>
        <begin position="517"/>
        <end position="553"/>
    </location>
</feature>
<accession>A0ABQ8U2F8</accession>
<feature type="compositionally biased region" description="Basic and acidic residues" evidence="1">
    <location>
        <begin position="531"/>
        <end position="553"/>
    </location>
</feature>
<dbReference type="InterPro" id="IPR004875">
    <property type="entry name" value="DDE_SF_endonuclease_dom"/>
</dbReference>
<evidence type="ECO:0000256" key="2">
    <source>
        <dbReference type="SAM" id="Phobius"/>
    </source>
</evidence>
<dbReference type="Proteomes" id="UP001148838">
    <property type="component" value="Unassembled WGS sequence"/>
</dbReference>
<feature type="transmembrane region" description="Helical" evidence="2">
    <location>
        <begin position="469"/>
        <end position="488"/>
    </location>
</feature>
<organism evidence="4 5">
    <name type="scientific">Periplaneta americana</name>
    <name type="common">American cockroach</name>
    <name type="synonym">Blatta americana</name>
    <dbReference type="NCBI Taxonomy" id="6978"/>
    <lineage>
        <taxon>Eukaryota</taxon>
        <taxon>Metazoa</taxon>
        <taxon>Ecdysozoa</taxon>
        <taxon>Arthropoda</taxon>
        <taxon>Hexapoda</taxon>
        <taxon>Insecta</taxon>
        <taxon>Pterygota</taxon>
        <taxon>Neoptera</taxon>
        <taxon>Polyneoptera</taxon>
        <taxon>Dictyoptera</taxon>
        <taxon>Blattodea</taxon>
        <taxon>Blattoidea</taxon>
        <taxon>Blattidae</taxon>
        <taxon>Blattinae</taxon>
        <taxon>Periplaneta</taxon>
    </lineage>
</organism>
<keyword evidence="2" id="KW-0472">Membrane</keyword>
<evidence type="ECO:0000313" key="4">
    <source>
        <dbReference type="EMBL" id="KAJ4451922.1"/>
    </source>
</evidence>
<keyword evidence="2" id="KW-0812">Transmembrane</keyword>
<reference evidence="4 5" key="1">
    <citation type="journal article" date="2022" name="Allergy">
        <title>Genome assembly and annotation of Periplaneta americana reveal a comprehensive cockroach allergen profile.</title>
        <authorList>
            <person name="Wang L."/>
            <person name="Xiong Q."/>
            <person name="Saelim N."/>
            <person name="Wang L."/>
            <person name="Nong W."/>
            <person name="Wan A.T."/>
            <person name="Shi M."/>
            <person name="Liu X."/>
            <person name="Cao Q."/>
            <person name="Hui J.H.L."/>
            <person name="Sookrung N."/>
            <person name="Leung T.F."/>
            <person name="Tungtrongchitr A."/>
            <person name="Tsui S.K.W."/>
        </authorList>
    </citation>
    <scope>NUCLEOTIDE SEQUENCE [LARGE SCALE GENOMIC DNA]</scope>
    <source>
        <strain evidence="4">PWHHKU_190912</strain>
    </source>
</reference>
<feature type="transmembrane region" description="Helical" evidence="2">
    <location>
        <begin position="443"/>
        <end position="463"/>
    </location>
</feature>
<proteinExistence type="predicted"/>
<dbReference type="EMBL" id="JAJSOF020000001">
    <property type="protein sequence ID" value="KAJ4451922.1"/>
    <property type="molecule type" value="Genomic_DNA"/>
</dbReference>
<evidence type="ECO:0000313" key="5">
    <source>
        <dbReference type="Proteomes" id="UP001148838"/>
    </source>
</evidence>
<evidence type="ECO:0000259" key="3">
    <source>
        <dbReference type="Pfam" id="PF03184"/>
    </source>
</evidence>
<gene>
    <name evidence="4" type="ORF">ANN_03403</name>
</gene>
<feature type="domain" description="DDE-1" evidence="3">
    <location>
        <begin position="323"/>
        <end position="448"/>
    </location>
</feature>
<protein>
    <recommendedName>
        <fullName evidence="3">DDE-1 domain-containing protein</fullName>
    </recommendedName>
</protein>
<keyword evidence="2" id="KW-1133">Transmembrane helix</keyword>
<dbReference type="PANTHER" id="PTHR19303">
    <property type="entry name" value="TRANSPOSON"/>
    <property type="match status" value="1"/>
</dbReference>
<dbReference type="Pfam" id="PF03184">
    <property type="entry name" value="DDE_1"/>
    <property type="match status" value="1"/>
</dbReference>
<dbReference type="InterPro" id="IPR050863">
    <property type="entry name" value="CenT-Element_Derived"/>
</dbReference>
<dbReference type="PANTHER" id="PTHR19303:SF71">
    <property type="entry name" value="ZINC FINGER PHD-TYPE DOMAIN-CONTAINING PROTEIN"/>
    <property type="match status" value="1"/>
</dbReference>
<evidence type="ECO:0000256" key="1">
    <source>
        <dbReference type="SAM" id="MobiDB-lite"/>
    </source>
</evidence>